<dbReference type="STRING" id="630515.SAMN04489812_5968"/>
<gene>
    <name evidence="14" type="ORF">SAMN04489812_5968</name>
</gene>
<feature type="domain" description="FAD-binding PCMH-type" evidence="13">
    <location>
        <begin position="29"/>
        <end position="257"/>
    </location>
</feature>
<keyword evidence="8" id="KW-0408">Iron</keyword>
<dbReference type="Pfam" id="PF02754">
    <property type="entry name" value="CCG"/>
    <property type="match status" value="1"/>
</dbReference>
<dbReference type="InterPro" id="IPR016166">
    <property type="entry name" value="FAD-bd_PCMH"/>
</dbReference>
<dbReference type="Gene3D" id="1.10.45.10">
    <property type="entry name" value="Vanillyl-alcohol Oxidase, Chain A, domain 4"/>
    <property type="match status" value="1"/>
</dbReference>
<evidence type="ECO:0000256" key="7">
    <source>
        <dbReference type="ARBA" id="ARBA00023002"/>
    </source>
</evidence>
<evidence type="ECO:0000313" key="14">
    <source>
        <dbReference type="EMBL" id="SDT45783.1"/>
    </source>
</evidence>
<dbReference type="GO" id="GO:0046872">
    <property type="term" value="F:metal ion binding"/>
    <property type="evidence" value="ECO:0007669"/>
    <property type="project" value="UniProtKB-KW"/>
</dbReference>
<evidence type="ECO:0000256" key="11">
    <source>
        <dbReference type="SAM" id="MobiDB-lite"/>
    </source>
</evidence>
<keyword evidence="6" id="KW-0809">Transit peptide</keyword>
<name>A0A1H2AIJ0_9ACTN</name>
<dbReference type="GO" id="GO:0004458">
    <property type="term" value="F:D-lactate dehydrogenase (cytochrome) activity"/>
    <property type="evidence" value="ECO:0007669"/>
    <property type="project" value="UniProtKB-EC"/>
</dbReference>
<dbReference type="GO" id="GO:1903457">
    <property type="term" value="P:lactate catabolic process"/>
    <property type="evidence" value="ECO:0007669"/>
    <property type="project" value="TreeGrafter"/>
</dbReference>
<evidence type="ECO:0000256" key="5">
    <source>
        <dbReference type="ARBA" id="ARBA00022827"/>
    </source>
</evidence>
<reference evidence="14 15" key="1">
    <citation type="submission" date="2016-10" db="EMBL/GenBank/DDBJ databases">
        <authorList>
            <person name="de Groot N.N."/>
        </authorList>
    </citation>
    <scope>NUCLEOTIDE SEQUENCE [LARGE SCALE GENOMIC DNA]</scope>
    <source>
        <strain evidence="14 15">DSM 21800</strain>
    </source>
</reference>
<dbReference type="AlphaFoldDB" id="A0A1H2AIJ0"/>
<evidence type="ECO:0000259" key="12">
    <source>
        <dbReference type="PROSITE" id="PS51379"/>
    </source>
</evidence>
<dbReference type="InterPro" id="IPR016169">
    <property type="entry name" value="FAD-bd_PCMH_sub2"/>
</dbReference>
<sequence>MIEALGDPAIRVTERPLDLAVRAHDASHYLLHPRAVAIPDDADQVATVMAACHRLGLPLTFRSGGTSLSGQALSDSVLVDTRTGFGAVEILDDGNRVRVQPGVTVRAVNARLASYRRRLGPDPASEVACTLGGVLANNSSGMQCGTEQNSYATVESMVLVLPSGTVVDSAAPDADRRLAALEPALHAGLLRIRDAIRADVEAAATLQRLFSIKNTMGYGLNAFLDVDDPVDILVKLMIGSEGTLGFVASAVLRTVPVQPKAATGLLVLPDLEIASALVPQVLATGVATAELLDAVSLRVAATDPSCPDTIRRLDVGTKAALLVELQGDTDQELDADIAAADAVFGQLPLENPAALTRDAGDRAALWRIRKGLFSAVAGARPSGTNALLEDVAVPVDRLGELSTGLVDLFDRHDYEAPVIFGHARDGNLHFLLNEHFGDRQRLRRYQNFTEDMVDLVLGLDGTLKAEHGTGRIMAPFLERQYGAGLTRVMHELKTLIDPAGILNPGTLISTEPDGWLQNLKTAEPVEAEVDRCVECGFCEPVCPSRSLTLTPRQRIVARREIAAAEQRGDVDHADGLRADHDYEVLDTCAVDGLCATACPVLINTGSLVSRLRAEETPRAVQRAWAVAADHWSPVTRLASTGLTAASHVPGIAAAASRVGRRVVDHELLPEYDAGLPRGGRPRTKITAPQGDPELVEGPTAPKIPEPVEGPAAVWFASCLGSMFGSAAAEAFGQLCRRAGVELRTPDDLDGLCCGLPWKSKGLHDGQDRMRRRVRAALDSATDGGRLPVIVEASSCAEGLQVSVEDAGFRVIDALDFVAQQVLPRLRVTGRLDRIVVHPTCATTALGSTDSLVRLAEAVAEEVIVPTSWGCCGFAGDRGLLQPELTAAATAPEAAEVAALPPASAYVSSNRTCEIGLTRATGQQYQHVLEIVERLTRV</sequence>
<evidence type="ECO:0000256" key="1">
    <source>
        <dbReference type="ARBA" id="ARBA00001974"/>
    </source>
</evidence>
<dbReference type="InterPro" id="IPR009051">
    <property type="entry name" value="Helical_ferredxn"/>
</dbReference>
<dbReference type="InterPro" id="IPR017900">
    <property type="entry name" value="4Fe4S_Fe_S_CS"/>
</dbReference>
<evidence type="ECO:0000256" key="2">
    <source>
        <dbReference type="ARBA" id="ARBA00008000"/>
    </source>
</evidence>
<evidence type="ECO:0000256" key="10">
    <source>
        <dbReference type="ARBA" id="ARBA00038897"/>
    </source>
</evidence>
<accession>A0A1H2AIJ0</accession>
<dbReference type="SUPFAM" id="SSF56176">
    <property type="entry name" value="FAD-binding/transporter-associated domain-like"/>
    <property type="match status" value="1"/>
</dbReference>
<dbReference type="InterPro" id="IPR004113">
    <property type="entry name" value="FAD-bd_oxidored_4_C"/>
</dbReference>
<feature type="region of interest" description="Disordered" evidence="11">
    <location>
        <begin position="673"/>
        <end position="695"/>
    </location>
</feature>
<dbReference type="InterPro" id="IPR006094">
    <property type="entry name" value="Oxid_FAD_bind_N"/>
</dbReference>
<dbReference type="InterPro" id="IPR016167">
    <property type="entry name" value="FAD-bd_PCMH_sub1"/>
</dbReference>
<comment type="cofactor">
    <cofactor evidence="1">
        <name>FAD</name>
        <dbReference type="ChEBI" id="CHEBI:57692"/>
    </cofactor>
</comment>
<dbReference type="InterPro" id="IPR016171">
    <property type="entry name" value="Vanillyl_alc_oxidase_C-sub2"/>
</dbReference>
<keyword evidence="15" id="KW-1185">Reference proteome</keyword>
<evidence type="ECO:0000256" key="6">
    <source>
        <dbReference type="ARBA" id="ARBA00022946"/>
    </source>
</evidence>
<dbReference type="EMBL" id="LT629772">
    <property type="protein sequence ID" value="SDT45783.1"/>
    <property type="molecule type" value="Genomic_DNA"/>
</dbReference>
<evidence type="ECO:0000313" key="15">
    <source>
        <dbReference type="Proteomes" id="UP000199103"/>
    </source>
</evidence>
<dbReference type="Pfam" id="PF13183">
    <property type="entry name" value="Fer4_8"/>
    <property type="match status" value="1"/>
</dbReference>
<evidence type="ECO:0000259" key="13">
    <source>
        <dbReference type="PROSITE" id="PS51387"/>
    </source>
</evidence>
<keyword evidence="7" id="KW-0560">Oxidoreductase</keyword>
<evidence type="ECO:0000256" key="9">
    <source>
        <dbReference type="ARBA" id="ARBA00023014"/>
    </source>
</evidence>
<keyword evidence="4" id="KW-0479">Metal-binding</keyword>
<dbReference type="SUPFAM" id="SSF46548">
    <property type="entry name" value="alpha-helical ferredoxin"/>
    <property type="match status" value="1"/>
</dbReference>
<dbReference type="SUPFAM" id="SSF55103">
    <property type="entry name" value="FAD-linked oxidases, C-terminal domain"/>
    <property type="match status" value="1"/>
</dbReference>
<dbReference type="InterPro" id="IPR004017">
    <property type="entry name" value="Cys_rich_dom"/>
</dbReference>
<keyword evidence="5" id="KW-0274">FAD</keyword>
<dbReference type="InterPro" id="IPR017896">
    <property type="entry name" value="4Fe4S_Fe-S-bd"/>
</dbReference>
<evidence type="ECO:0000256" key="8">
    <source>
        <dbReference type="ARBA" id="ARBA00023004"/>
    </source>
</evidence>
<feature type="domain" description="4Fe-4S ferredoxin-type" evidence="12">
    <location>
        <begin position="523"/>
        <end position="552"/>
    </location>
</feature>
<dbReference type="PANTHER" id="PTHR11748:SF111">
    <property type="entry name" value="D-LACTATE DEHYDROGENASE, MITOCHONDRIAL-RELATED"/>
    <property type="match status" value="1"/>
</dbReference>
<dbReference type="PROSITE" id="PS51387">
    <property type="entry name" value="FAD_PCMH"/>
    <property type="match status" value="1"/>
</dbReference>
<evidence type="ECO:0000256" key="4">
    <source>
        <dbReference type="ARBA" id="ARBA00022723"/>
    </source>
</evidence>
<comment type="similarity">
    <text evidence="2">Belongs to the FAD-binding oxidoreductase/transferase type 4 family.</text>
</comment>
<dbReference type="Pfam" id="PF02913">
    <property type="entry name" value="FAD-oxidase_C"/>
    <property type="match status" value="1"/>
</dbReference>
<dbReference type="EC" id="1.1.2.4" evidence="10"/>
<dbReference type="Gene3D" id="3.30.70.2740">
    <property type="match status" value="1"/>
</dbReference>
<dbReference type="PANTHER" id="PTHR11748">
    <property type="entry name" value="D-LACTATE DEHYDROGENASE"/>
    <property type="match status" value="1"/>
</dbReference>
<dbReference type="Gene3D" id="1.10.1060.10">
    <property type="entry name" value="Alpha-helical ferredoxin"/>
    <property type="match status" value="1"/>
</dbReference>
<dbReference type="PROSITE" id="PS51379">
    <property type="entry name" value="4FE4S_FER_2"/>
    <property type="match status" value="1"/>
</dbReference>
<dbReference type="Proteomes" id="UP000199103">
    <property type="component" value="Chromosome I"/>
</dbReference>
<dbReference type="GO" id="GO:0071949">
    <property type="term" value="F:FAD binding"/>
    <property type="evidence" value="ECO:0007669"/>
    <property type="project" value="InterPro"/>
</dbReference>
<dbReference type="InterPro" id="IPR036318">
    <property type="entry name" value="FAD-bd_PCMH-like_sf"/>
</dbReference>
<protein>
    <recommendedName>
        <fullName evidence="10">D-lactate dehydrogenase (cytochrome)</fullName>
        <ecNumber evidence="10">1.1.2.4</ecNumber>
    </recommendedName>
</protein>
<dbReference type="Pfam" id="PF01565">
    <property type="entry name" value="FAD_binding_4"/>
    <property type="match status" value="1"/>
</dbReference>
<organism evidence="14 15">
    <name type="scientific">Microlunatus soli</name>
    <dbReference type="NCBI Taxonomy" id="630515"/>
    <lineage>
        <taxon>Bacteria</taxon>
        <taxon>Bacillati</taxon>
        <taxon>Actinomycetota</taxon>
        <taxon>Actinomycetes</taxon>
        <taxon>Propionibacteriales</taxon>
        <taxon>Propionibacteriaceae</taxon>
        <taxon>Microlunatus</taxon>
    </lineage>
</organism>
<evidence type="ECO:0000256" key="3">
    <source>
        <dbReference type="ARBA" id="ARBA00022630"/>
    </source>
</evidence>
<keyword evidence="3" id="KW-0285">Flavoprotein</keyword>
<dbReference type="GO" id="GO:0008720">
    <property type="term" value="F:D-lactate dehydrogenase (NAD+) activity"/>
    <property type="evidence" value="ECO:0007669"/>
    <property type="project" value="TreeGrafter"/>
</dbReference>
<keyword evidence="9" id="KW-0411">Iron-sulfur</keyword>
<dbReference type="InterPro" id="IPR016164">
    <property type="entry name" value="FAD-linked_Oxase-like_C"/>
</dbReference>
<dbReference type="Gene3D" id="3.30.465.10">
    <property type="match status" value="1"/>
</dbReference>
<dbReference type="GO" id="GO:0051536">
    <property type="term" value="F:iron-sulfur cluster binding"/>
    <property type="evidence" value="ECO:0007669"/>
    <property type="project" value="UniProtKB-KW"/>
</dbReference>
<dbReference type="Gene3D" id="3.30.43.10">
    <property type="entry name" value="Uridine Diphospho-n-acetylenolpyruvylglucosamine Reductase, domain 2"/>
    <property type="match status" value="1"/>
</dbReference>
<dbReference type="PROSITE" id="PS00198">
    <property type="entry name" value="4FE4S_FER_1"/>
    <property type="match status" value="1"/>
</dbReference>
<proteinExistence type="inferred from homology"/>